<evidence type="ECO:0000313" key="3">
    <source>
        <dbReference type="Proteomes" id="UP000183843"/>
    </source>
</evidence>
<sequence>MKKSILALFAVIMVFSSFAEARIIMYANGDYNYPIWASGNRGGSTLDLRTAMIMPDTGNGQYLETCANNYFLWYDKGDGKTYENGTLQKDKYIYFREYNDGSGLYYVVAEVPWDALPWKKINPDDYFDYGINDAYYLLKCRVEKKQ</sequence>
<keyword evidence="1" id="KW-0732">Signal</keyword>
<evidence type="ECO:0000313" key="2">
    <source>
        <dbReference type="EMBL" id="SFA70682.1"/>
    </source>
</evidence>
<protein>
    <submittedName>
        <fullName evidence="2">Uncharacterized protein</fullName>
    </submittedName>
</protein>
<feature type="signal peptide" evidence="1">
    <location>
        <begin position="1"/>
        <end position="21"/>
    </location>
</feature>
<name>A0A1I0V355_SELRU</name>
<feature type="chain" id="PRO_5010340264" evidence="1">
    <location>
        <begin position="22"/>
        <end position="146"/>
    </location>
</feature>
<dbReference type="RefSeq" id="WP_074811802.1">
    <property type="nucleotide sequence ID" value="NZ_FOJX01000001.1"/>
</dbReference>
<gene>
    <name evidence="2" type="ORF">SAMN05216587_101208</name>
</gene>
<organism evidence="2 3">
    <name type="scientific">Selenomonas ruminantium</name>
    <dbReference type="NCBI Taxonomy" id="971"/>
    <lineage>
        <taxon>Bacteria</taxon>
        <taxon>Bacillati</taxon>
        <taxon>Bacillota</taxon>
        <taxon>Negativicutes</taxon>
        <taxon>Selenomonadales</taxon>
        <taxon>Selenomonadaceae</taxon>
        <taxon>Selenomonas</taxon>
    </lineage>
</organism>
<accession>A0A1I0V355</accession>
<dbReference type="EMBL" id="FOJX01000001">
    <property type="protein sequence ID" value="SFA70682.1"/>
    <property type="molecule type" value="Genomic_DNA"/>
</dbReference>
<proteinExistence type="predicted"/>
<evidence type="ECO:0000256" key="1">
    <source>
        <dbReference type="SAM" id="SignalP"/>
    </source>
</evidence>
<dbReference type="AlphaFoldDB" id="A0A1I0V355"/>
<reference evidence="2 3" key="1">
    <citation type="submission" date="2016-10" db="EMBL/GenBank/DDBJ databases">
        <authorList>
            <person name="de Groot N.N."/>
        </authorList>
    </citation>
    <scope>NUCLEOTIDE SEQUENCE [LARGE SCALE GENOMIC DNA]</scope>
    <source>
        <strain evidence="2 3">L14</strain>
    </source>
</reference>
<dbReference type="Proteomes" id="UP000183843">
    <property type="component" value="Unassembled WGS sequence"/>
</dbReference>